<feature type="compositionally biased region" description="Low complexity" evidence="1">
    <location>
        <begin position="104"/>
        <end position="116"/>
    </location>
</feature>
<gene>
    <name evidence="4" type="primary">LOC113506573</name>
</gene>
<keyword evidence="3" id="KW-1185">Reference proteome</keyword>
<dbReference type="AlphaFoldDB" id="A0A7E5WYE2"/>
<feature type="compositionally biased region" description="Acidic residues" evidence="1">
    <location>
        <begin position="123"/>
        <end position="136"/>
    </location>
</feature>
<dbReference type="InParanoid" id="A0A7E5WYE2"/>
<dbReference type="PANTHER" id="PTHR21505:SF12">
    <property type="entry name" value="MADF DOMAIN-CONTAINING PROTEIN-RELATED"/>
    <property type="match status" value="1"/>
</dbReference>
<feature type="domain" description="MADF" evidence="2">
    <location>
        <begin position="17"/>
        <end position="100"/>
    </location>
</feature>
<evidence type="ECO:0000259" key="2">
    <source>
        <dbReference type="PROSITE" id="PS51029"/>
    </source>
</evidence>
<dbReference type="OrthoDB" id="7408914at2759"/>
<dbReference type="PROSITE" id="PS51029">
    <property type="entry name" value="MADF"/>
    <property type="match status" value="1"/>
</dbReference>
<proteinExistence type="predicted"/>
<dbReference type="InterPro" id="IPR006578">
    <property type="entry name" value="MADF-dom"/>
</dbReference>
<feature type="compositionally biased region" description="Basic and acidic residues" evidence="1">
    <location>
        <begin position="156"/>
        <end position="165"/>
    </location>
</feature>
<dbReference type="GeneID" id="113506573"/>
<organism evidence="3 4">
    <name type="scientific">Trichoplusia ni</name>
    <name type="common">Cabbage looper</name>
    <dbReference type="NCBI Taxonomy" id="7111"/>
    <lineage>
        <taxon>Eukaryota</taxon>
        <taxon>Metazoa</taxon>
        <taxon>Ecdysozoa</taxon>
        <taxon>Arthropoda</taxon>
        <taxon>Hexapoda</taxon>
        <taxon>Insecta</taxon>
        <taxon>Pterygota</taxon>
        <taxon>Neoptera</taxon>
        <taxon>Endopterygota</taxon>
        <taxon>Lepidoptera</taxon>
        <taxon>Glossata</taxon>
        <taxon>Ditrysia</taxon>
        <taxon>Noctuoidea</taxon>
        <taxon>Noctuidae</taxon>
        <taxon>Plusiinae</taxon>
        <taxon>Trichoplusia</taxon>
    </lineage>
</organism>
<dbReference type="RefSeq" id="XP_026745211.1">
    <property type="nucleotide sequence ID" value="XM_026889410.1"/>
</dbReference>
<dbReference type="SMART" id="SM00595">
    <property type="entry name" value="MADF"/>
    <property type="match status" value="1"/>
</dbReference>
<evidence type="ECO:0000256" key="1">
    <source>
        <dbReference type="SAM" id="MobiDB-lite"/>
    </source>
</evidence>
<feature type="region of interest" description="Disordered" evidence="1">
    <location>
        <begin position="100"/>
        <end position="170"/>
    </location>
</feature>
<dbReference type="Proteomes" id="UP000322000">
    <property type="component" value="Chromosome 20"/>
</dbReference>
<dbReference type="Pfam" id="PF10545">
    <property type="entry name" value="MADF_DNA_bdg"/>
    <property type="match status" value="1"/>
</dbReference>
<accession>A0A7E5WYE2</accession>
<name>A0A7E5WYE2_TRINI</name>
<reference evidence="4" key="1">
    <citation type="submission" date="2025-08" db="UniProtKB">
        <authorList>
            <consortium name="RefSeq"/>
        </authorList>
    </citation>
    <scope>IDENTIFICATION</scope>
</reference>
<dbReference type="PANTHER" id="PTHR21505">
    <property type="entry name" value="MADF DOMAIN-CONTAINING PROTEIN-RELATED"/>
    <property type="match status" value="1"/>
</dbReference>
<evidence type="ECO:0000313" key="4">
    <source>
        <dbReference type="RefSeq" id="XP_026745211.1"/>
    </source>
</evidence>
<evidence type="ECO:0000313" key="3">
    <source>
        <dbReference type="Proteomes" id="UP000322000"/>
    </source>
</evidence>
<dbReference type="KEGG" id="tnl:113506573"/>
<sequence length="277" mass="32640">MRGAMGETEWTCESTIRLVDEYRQRPELWDSSHEMYRVQTAKYDAWSQMARIFECDIADLRKKLNSVSASYRREKAKIRNGGHSSWFLYNNLSFLPNHLESHRQSTSTSSDAQQSQMEREQTSEDDDDDEDDEDRGEQEVLIKQEPSIETYDMDEDAPRDNRTNDVKQPLKRYRLNRPLVKRKLIKENNSLDSRLLETLRLLRKSDLSRKKDECDSFGEYIAVSLRKHDERTQSMIKQAINNILFEQEMKKYSTGHYTVVLQGVDENPLVLGDQEEK</sequence>
<protein>
    <submittedName>
        <fullName evidence="4">Uncharacterized protein LOC113506573</fullName>
    </submittedName>
</protein>